<name>A0AAC9JHL0_9ALTE</name>
<dbReference type="EMBL" id="CP018025">
    <property type="protein sequence ID" value="APD92227.1"/>
    <property type="molecule type" value="Genomic_DNA"/>
</dbReference>
<accession>A0AAC9JHL0</accession>
<dbReference type="Proteomes" id="UP000182101">
    <property type="component" value="Plasmid pAMCP48-600"/>
</dbReference>
<sequence>MPDNEKEVQLIKKTVINRMRRHNKSAARRLRLLPSHLFSKLAGHAAVLSPPPFEHERAAMVTLAKTFNDKYTAVSRVISGDVPDTLKEAKQYLLDKMLPHQRMANALLLSDNESSSSLTVQHFLTSNHDAHANNKMDALPLLARKLASLSQQHLLNGKDEQSLVRRIELCLSESNKALDDFHTMLRESPETSLFSVPGSTMISIPEDWATFFTLDTLKEAFNVGPDELTTVISNNFQEGVSRVLCSSHAPVIAKTKSGLSFELVEQHLKLNDHSEYDELLNNIKGSPHHPLREVNAALSEQPAPLPEHPIMVGLDDLSTVNALNIECRTASKASSSIQMDFFIALQRDMVGVFLVDNVRRLMPFHHLPNDSNVTYIVDDLNGISLNILATQLNALKASDELITFGLTQRAPGTFALSSMLSVQAQKLLTNASSVHAIPHPNKDALTAAVRESVTPLRENGYLSKQFSPSEWEERLGQAGDGAELLDNGNKALNLALSTSGTSTLIDLQFERESDASALPYRITAAIYSLTQKGPNVRSIEVLIKSDSNLSTATLQSLGLSGEDFAALALDPNEAEKVLLKPFTAGSTQGGILCGLRNSKMHLNIIKDSMPALFDELNAHLIVDPLSMSKKNNLSSRRDDIMPIYLERHGGKPVYFADTPGSSLGIRGLLSGAAKRILSTDEKYGMSIDGDTVFIHDFFAGTKLEWGGKVELSLHLHATQNKPNIQHSHGSQGALLKESKVSHLLRSSSPMVSPSLVEFIMPQALIAELSPKGKERFLALRDLWEAIQNDYDFSLSIHDNQEKIQTLLNESAVPLDAIIAGGAGGQKGKLFLKDLYKKSTALFWAATSGKGINTHDLLTRNNAAQPLSAKDASLTVADVLRANMVAFQVKNPDLVNHFQLNHLAGSILSRLEPNTAKPPREIIDKISAEYGCPPTLVKTLYNSAYDDKARRSSKGIFEDFLPREHSFSIGKDGRLLSGWVFWEKLVKRVPHTFDAVLKQHLIEQVAKLSMMGLHRHIPENAVHLSSNFIVDKSLTCEVRSLNGKPFVTTPQLDIDSIAQIMHLQNGVSQIITSNDSSVETEEAEAVFISKLTSAPNQTLLDETNRYLTNNELTAQFMPNDASLQRYGEAFLLAALDGTTNPPYNRNFSEIELSLVKQKAKASIIKLDAHCLIDSPSQAYHRINIMSEQAIMQHRISSLLSEMSRGERIVLLSDDGPTLNAQHIRRLEANNIPYETVTTNHAIQMLIDKIGDQLDTRTYAELSHFVKSDEPPPQGSIAKRYYQEMLHAYRSPPNLIFTAGPLASLAQSFTVKCASPLETVMESKGHAQIINSSNFIQNNVTPSAHIAMRINANNLN</sequence>
<reference evidence="1 2" key="1">
    <citation type="submission" date="2016-11" db="EMBL/GenBank/DDBJ databases">
        <title>Networking in microbes: conjugative elements and plasmids in the genus Alteromonas.</title>
        <authorList>
            <person name="Lopez-Perez M."/>
            <person name="Ramon-Marco N."/>
            <person name="Rodriguez-Valera F."/>
        </authorList>
    </citation>
    <scope>NUCLEOTIDE SEQUENCE [LARGE SCALE GENOMIC DNA]</scope>
    <source>
        <strain evidence="1 2">CP48</strain>
        <plasmid evidence="2">pamcp48-600</plasmid>
    </source>
</reference>
<gene>
    <name evidence="1" type="ORF">BM524_20135</name>
</gene>
<keyword evidence="1" id="KW-0614">Plasmid</keyword>
<dbReference type="RefSeq" id="WP_071960840.1">
    <property type="nucleotide sequence ID" value="NZ_CP018025.1"/>
</dbReference>
<evidence type="ECO:0000313" key="1">
    <source>
        <dbReference type="EMBL" id="APD92227.1"/>
    </source>
</evidence>
<proteinExistence type="predicted"/>
<evidence type="ECO:0000313" key="2">
    <source>
        <dbReference type="Proteomes" id="UP000182101"/>
    </source>
</evidence>
<organism evidence="1 2">
    <name type="scientific">Alteromonas mediterranea</name>
    <dbReference type="NCBI Taxonomy" id="314275"/>
    <lineage>
        <taxon>Bacteria</taxon>
        <taxon>Pseudomonadati</taxon>
        <taxon>Pseudomonadota</taxon>
        <taxon>Gammaproteobacteria</taxon>
        <taxon>Alteromonadales</taxon>
        <taxon>Alteromonadaceae</taxon>
        <taxon>Alteromonas/Salinimonas group</taxon>
        <taxon>Alteromonas</taxon>
    </lineage>
</organism>
<geneLocation type="plasmid" evidence="2">
    <name>pamcp48-600</name>
</geneLocation>
<protein>
    <submittedName>
        <fullName evidence="1">Uncharacterized protein</fullName>
    </submittedName>
</protein>